<keyword evidence="1" id="KW-0472">Membrane</keyword>
<proteinExistence type="predicted"/>
<evidence type="ECO:0008006" key="4">
    <source>
        <dbReference type="Google" id="ProtNLM"/>
    </source>
</evidence>
<reference evidence="2" key="1">
    <citation type="submission" date="2021-06" db="EMBL/GenBank/DDBJ databases">
        <title>Propagation of a rapidly emergent carbapenem-resistant Acinetobacter baumannii lineage by various extra-hospital transmission networks.</title>
        <authorList>
            <person name="Calix J."/>
        </authorList>
    </citation>
    <scope>NUCLEOTIDE SEQUENCE</scope>
    <source>
        <strain evidence="2">WU_MDCI_Aw63</strain>
    </source>
</reference>
<dbReference type="EMBL" id="JAHPRE010000006">
    <property type="protein sequence ID" value="MCU4395811.1"/>
    <property type="molecule type" value="Genomic_DNA"/>
</dbReference>
<gene>
    <name evidence="2" type="ORF">KTH64_02245</name>
</gene>
<protein>
    <recommendedName>
        <fullName evidence="4">Signal peptide-containing protein</fullName>
    </recommendedName>
</protein>
<accession>A0AAW5R9N2</accession>
<dbReference type="AlphaFoldDB" id="A0AAW5R9N2"/>
<feature type="transmembrane region" description="Helical" evidence="1">
    <location>
        <begin position="6"/>
        <end position="26"/>
    </location>
</feature>
<name>A0AAW5R9N2_ACIJU</name>
<evidence type="ECO:0000313" key="3">
    <source>
        <dbReference type="Proteomes" id="UP001208534"/>
    </source>
</evidence>
<keyword evidence="1" id="KW-1133">Transmembrane helix</keyword>
<dbReference type="RefSeq" id="WP_262578386.1">
    <property type="nucleotide sequence ID" value="NZ_JAHPRE010000006.1"/>
</dbReference>
<evidence type="ECO:0000256" key="1">
    <source>
        <dbReference type="SAM" id="Phobius"/>
    </source>
</evidence>
<keyword evidence="1" id="KW-0812">Transmembrane</keyword>
<organism evidence="2 3">
    <name type="scientific">Acinetobacter junii</name>
    <dbReference type="NCBI Taxonomy" id="40215"/>
    <lineage>
        <taxon>Bacteria</taxon>
        <taxon>Pseudomonadati</taxon>
        <taxon>Pseudomonadota</taxon>
        <taxon>Gammaproteobacteria</taxon>
        <taxon>Moraxellales</taxon>
        <taxon>Moraxellaceae</taxon>
        <taxon>Acinetobacter</taxon>
    </lineage>
</organism>
<comment type="caution">
    <text evidence="2">The sequence shown here is derived from an EMBL/GenBank/DDBJ whole genome shotgun (WGS) entry which is preliminary data.</text>
</comment>
<evidence type="ECO:0000313" key="2">
    <source>
        <dbReference type="EMBL" id="MCU4395811.1"/>
    </source>
</evidence>
<dbReference type="Proteomes" id="UP001208534">
    <property type="component" value="Unassembled WGS sequence"/>
</dbReference>
<sequence>MSWIVSFLLGLVFIAICFIWIIAIIASYQVQNYLDMDEIVIDEEITKEFKPLLAEALKNMEPVKIHPFTELPKVNASNELPIIKVR</sequence>